<dbReference type="PANTHER" id="PTHR43586">
    <property type="entry name" value="CYSTEINE DESULFURASE"/>
    <property type="match status" value="1"/>
</dbReference>
<dbReference type="Proteomes" id="UP000198825">
    <property type="component" value="Chromosome I"/>
</dbReference>
<evidence type="ECO:0000256" key="4">
    <source>
        <dbReference type="ARBA" id="ARBA00050776"/>
    </source>
</evidence>
<evidence type="ECO:0000256" key="2">
    <source>
        <dbReference type="ARBA" id="ARBA00010447"/>
    </source>
</evidence>
<dbReference type="PROSITE" id="PS00595">
    <property type="entry name" value="AA_TRANSFER_CLASS_5"/>
    <property type="match status" value="1"/>
</dbReference>
<accession>A0A1H2MI01</accession>
<dbReference type="RefSeq" id="WP_091074351.1">
    <property type="nucleotide sequence ID" value="NZ_LT629799.1"/>
</dbReference>
<dbReference type="GO" id="GO:0016829">
    <property type="term" value="F:lyase activity"/>
    <property type="evidence" value="ECO:0007669"/>
    <property type="project" value="UniProtKB-KW"/>
</dbReference>
<feature type="domain" description="Aminotransferase class V" evidence="7">
    <location>
        <begin position="45"/>
        <end position="411"/>
    </location>
</feature>
<dbReference type="OrthoDB" id="9804366at2"/>
<name>A0A1H2MI01_9ACTN</name>
<dbReference type="Gene3D" id="3.40.640.10">
    <property type="entry name" value="Type I PLP-dependent aspartate aminotransferase-like (Major domain)"/>
    <property type="match status" value="1"/>
</dbReference>
<dbReference type="Pfam" id="PF00266">
    <property type="entry name" value="Aminotran_5"/>
    <property type="match status" value="1"/>
</dbReference>
<evidence type="ECO:0000256" key="6">
    <source>
        <dbReference type="SAM" id="MobiDB-lite"/>
    </source>
</evidence>
<sequence>MTVLTRSDAAAALTERLDRTVAPLLPTVGAGWVVPLVGGRQARSVHLDVAASAPALQRVADHVAAALPAYASVHRGAGYLSQLSTALYERARETVGTSVGARADDVVVFTRNTTDALNLLSSAVPGDVVVLDVEHHANLLPWRSPSRAHGARVVRVASTLVETEALLAAELARSPAALLAVTGASNVTGEVPDLRRLADLAHGHRARLAVDAAQLLPHRGVDLAATGIDYVAFSGHKVYAPYGVGALVGRRDWLDAAEPHLAGGGAVREVTTTSTTWAPSPERHEGGTPAVLGALALAEALRTLAETGLDRVREHEAALRDRLVAGLEGRGIEPLRLWSDAPDAVGVVSFVVPGWRSAQVAAYLSAEHGVGVRDGRFCAHPLLARFGLGRGDGAVRASFGVGSGSADVDRLLSALDQLLAEGPRWTYASDGGSCRPAPDDRPAPDWSGLESLTDPLGSASSPTSPCATLPTGADR</sequence>
<dbReference type="EMBL" id="LT629799">
    <property type="protein sequence ID" value="SDU92694.1"/>
    <property type="molecule type" value="Genomic_DNA"/>
</dbReference>
<gene>
    <name evidence="8" type="ORF">SAMN04488544_2088</name>
</gene>
<keyword evidence="9" id="KW-1185">Reference proteome</keyword>
<dbReference type="SUPFAM" id="SSF53383">
    <property type="entry name" value="PLP-dependent transferases"/>
    <property type="match status" value="1"/>
</dbReference>
<evidence type="ECO:0000313" key="8">
    <source>
        <dbReference type="EMBL" id="SDU92694.1"/>
    </source>
</evidence>
<comment type="cofactor">
    <cofactor evidence="1 5">
        <name>pyridoxal 5'-phosphate</name>
        <dbReference type="ChEBI" id="CHEBI:597326"/>
    </cofactor>
</comment>
<dbReference type="AlphaFoldDB" id="A0A1H2MI01"/>
<dbReference type="Gene3D" id="3.90.1150.10">
    <property type="entry name" value="Aspartate Aminotransferase, domain 1"/>
    <property type="match status" value="1"/>
</dbReference>
<dbReference type="InterPro" id="IPR020578">
    <property type="entry name" value="Aminotrans_V_PyrdxlP_BS"/>
</dbReference>
<evidence type="ECO:0000256" key="5">
    <source>
        <dbReference type="RuleBase" id="RU004504"/>
    </source>
</evidence>
<dbReference type="InterPro" id="IPR015421">
    <property type="entry name" value="PyrdxlP-dep_Trfase_major"/>
</dbReference>
<organism evidence="8 9">
    <name type="scientific">Microlunatus sagamiharensis</name>
    <dbReference type="NCBI Taxonomy" id="546874"/>
    <lineage>
        <taxon>Bacteria</taxon>
        <taxon>Bacillati</taxon>
        <taxon>Actinomycetota</taxon>
        <taxon>Actinomycetes</taxon>
        <taxon>Propionibacteriales</taxon>
        <taxon>Propionibacteriaceae</taxon>
        <taxon>Microlunatus</taxon>
    </lineage>
</organism>
<evidence type="ECO:0000256" key="3">
    <source>
        <dbReference type="ARBA" id="ARBA00022898"/>
    </source>
</evidence>
<comment type="catalytic activity">
    <reaction evidence="4">
        <text>(sulfur carrier)-H + L-cysteine = (sulfur carrier)-SH + L-alanine</text>
        <dbReference type="Rhea" id="RHEA:43892"/>
        <dbReference type="Rhea" id="RHEA-COMP:14737"/>
        <dbReference type="Rhea" id="RHEA-COMP:14739"/>
        <dbReference type="ChEBI" id="CHEBI:29917"/>
        <dbReference type="ChEBI" id="CHEBI:35235"/>
        <dbReference type="ChEBI" id="CHEBI:57972"/>
        <dbReference type="ChEBI" id="CHEBI:64428"/>
        <dbReference type="EC" id="2.8.1.7"/>
    </reaction>
</comment>
<dbReference type="GO" id="GO:0031071">
    <property type="term" value="F:cysteine desulfurase activity"/>
    <property type="evidence" value="ECO:0007669"/>
    <property type="project" value="UniProtKB-EC"/>
</dbReference>
<evidence type="ECO:0000259" key="7">
    <source>
        <dbReference type="Pfam" id="PF00266"/>
    </source>
</evidence>
<keyword evidence="3" id="KW-0663">Pyridoxal phosphate</keyword>
<dbReference type="STRING" id="546874.SAMN04488544_2088"/>
<reference evidence="9" key="1">
    <citation type="submission" date="2016-10" db="EMBL/GenBank/DDBJ databases">
        <authorList>
            <person name="Varghese N."/>
            <person name="Submissions S."/>
        </authorList>
    </citation>
    <scope>NUCLEOTIDE SEQUENCE [LARGE SCALE GENOMIC DNA]</scope>
    <source>
        <strain evidence="9">DSM 21743</strain>
    </source>
</reference>
<protein>
    <submittedName>
        <fullName evidence="8">Selenocysteine lyase/Cysteine desulfurase</fullName>
    </submittedName>
</protein>
<dbReference type="InterPro" id="IPR015424">
    <property type="entry name" value="PyrdxlP-dep_Trfase"/>
</dbReference>
<dbReference type="InterPro" id="IPR015422">
    <property type="entry name" value="PyrdxlP-dep_Trfase_small"/>
</dbReference>
<feature type="region of interest" description="Disordered" evidence="6">
    <location>
        <begin position="429"/>
        <end position="475"/>
    </location>
</feature>
<proteinExistence type="inferred from homology"/>
<dbReference type="PANTHER" id="PTHR43586:SF8">
    <property type="entry name" value="CYSTEINE DESULFURASE 1, CHLOROPLASTIC"/>
    <property type="match status" value="1"/>
</dbReference>
<comment type="similarity">
    <text evidence="2">Belongs to the class-V pyridoxal-phosphate-dependent aminotransferase family. Csd subfamily.</text>
</comment>
<keyword evidence="8" id="KW-0456">Lyase</keyword>
<dbReference type="InterPro" id="IPR000192">
    <property type="entry name" value="Aminotrans_V_dom"/>
</dbReference>
<evidence type="ECO:0000313" key="9">
    <source>
        <dbReference type="Proteomes" id="UP000198825"/>
    </source>
</evidence>
<evidence type="ECO:0000256" key="1">
    <source>
        <dbReference type="ARBA" id="ARBA00001933"/>
    </source>
</evidence>